<proteinExistence type="predicted"/>
<protein>
    <submittedName>
        <fullName evidence="2">Uncharacterized protein</fullName>
    </submittedName>
</protein>
<comment type="caution">
    <text evidence="2">The sequence shown here is derived from an EMBL/GenBank/DDBJ whole genome shotgun (WGS) entry which is preliminary data.</text>
</comment>
<reference evidence="2" key="1">
    <citation type="journal article" date="2021" name="PeerJ">
        <title>Extensive microbial diversity within the chicken gut microbiome revealed by metagenomics and culture.</title>
        <authorList>
            <person name="Gilroy R."/>
            <person name="Ravi A."/>
            <person name="Getino M."/>
            <person name="Pursley I."/>
            <person name="Horton D.L."/>
            <person name="Alikhan N.F."/>
            <person name="Baker D."/>
            <person name="Gharbi K."/>
            <person name="Hall N."/>
            <person name="Watson M."/>
            <person name="Adriaenssens E.M."/>
            <person name="Foster-Nyarko E."/>
            <person name="Jarju S."/>
            <person name="Secka A."/>
            <person name="Antonio M."/>
            <person name="Oren A."/>
            <person name="Chaudhuri R.R."/>
            <person name="La Ragione R."/>
            <person name="Hildebrand F."/>
            <person name="Pallen M.J."/>
        </authorList>
    </citation>
    <scope>NUCLEOTIDE SEQUENCE</scope>
    <source>
        <strain evidence="2">14975</strain>
    </source>
</reference>
<dbReference type="AlphaFoldDB" id="A0A9D2AH94"/>
<reference evidence="2" key="2">
    <citation type="submission" date="2021-04" db="EMBL/GenBank/DDBJ databases">
        <authorList>
            <person name="Gilroy R."/>
        </authorList>
    </citation>
    <scope>NUCLEOTIDE SEQUENCE</scope>
    <source>
        <strain evidence="2">14975</strain>
    </source>
</reference>
<feature type="compositionally biased region" description="Polar residues" evidence="1">
    <location>
        <begin position="141"/>
        <end position="179"/>
    </location>
</feature>
<dbReference type="Proteomes" id="UP000823964">
    <property type="component" value="Unassembled WGS sequence"/>
</dbReference>
<feature type="compositionally biased region" description="Pro residues" evidence="1">
    <location>
        <begin position="225"/>
        <end position="237"/>
    </location>
</feature>
<feature type="region of interest" description="Disordered" evidence="1">
    <location>
        <begin position="75"/>
        <end position="102"/>
    </location>
</feature>
<evidence type="ECO:0000313" key="2">
    <source>
        <dbReference type="EMBL" id="HIX19191.1"/>
    </source>
</evidence>
<gene>
    <name evidence="2" type="ORF">H9862_01145</name>
</gene>
<feature type="compositionally biased region" description="Low complexity" evidence="1">
    <location>
        <begin position="211"/>
        <end position="224"/>
    </location>
</feature>
<evidence type="ECO:0000313" key="3">
    <source>
        <dbReference type="Proteomes" id="UP000823964"/>
    </source>
</evidence>
<organism evidence="2 3">
    <name type="scientific">Candidatus Akkermansia intestinigallinarum</name>
    <dbReference type="NCBI Taxonomy" id="2838431"/>
    <lineage>
        <taxon>Bacteria</taxon>
        <taxon>Pseudomonadati</taxon>
        <taxon>Verrucomicrobiota</taxon>
        <taxon>Verrucomicrobiia</taxon>
        <taxon>Verrucomicrobiales</taxon>
        <taxon>Akkermansiaceae</taxon>
        <taxon>Akkermansia</taxon>
    </lineage>
</organism>
<name>A0A9D2AH94_9BACT</name>
<feature type="region of interest" description="Disordered" evidence="1">
    <location>
        <begin position="125"/>
        <end position="245"/>
    </location>
</feature>
<accession>A0A9D2AH94</accession>
<evidence type="ECO:0000256" key="1">
    <source>
        <dbReference type="SAM" id="MobiDB-lite"/>
    </source>
</evidence>
<dbReference type="EMBL" id="DXFQ01000014">
    <property type="protein sequence ID" value="HIX19191.1"/>
    <property type="molecule type" value="Genomic_DNA"/>
</dbReference>
<sequence length="373" mass="38514">MSRHLITRLSWALLALALVLAGLQAYMLLQAPETSPLARAKENAPQASPAPTAAALTATTPHPSAELPEQSIATAQTAKTAKTTKAAKTTKTADATEATEATDTVAPCPVPFVGTAAGRTESETGFIDKGASGAPVDGSATADSSRGTGSDADTNNTQAAVPNAQRSDSAQPSPESTALQEPALGADNAASRSRRTRAGAAKLASERVHPSEPTASEAPAEQAAPAPPAAAPAPPAAPSASSGLRRTAMGAQSLAADFALYREQLEGIDASLPSHDGSSQLRFNESRAVCTLHWQSEGGRIRELSTDLEAADEGGRLRLVVHLLNQEVCRGAEVLDLGLYLIRLPEAGQQAAPRHEQIFLRLDASQPKPLQAE</sequence>